<keyword evidence="1" id="KW-0645">Protease</keyword>
<dbReference type="GO" id="GO:0008270">
    <property type="term" value="F:zinc ion binding"/>
    <property type="evidence" value="ECO:0007669"/>
    <property type="project" value="InterPro"/>
</dbReference>
<dbReference type="PANTHER" id="PTHR10127">
    <property type="entry name" value="DISCOIDIN, CUB, EGF, LAMININ , AND ZINC METALLOPROTEASE DOMAIN CONTAINING"/>
    <property type="match status" value="1"/>
</dbReference>
<dbReference type="AlphaFoldDB" id="A0A0C2BFP5"/>
<protein>
    <submittedName>
        <fullName evidence="9">Astacin</fullName>
    </submittedName>
</protein>
<dbReference type="EMBL" id="KN795257">
    <property type="protein sequence ID" value="KIH42578.1"/>
    <property type="molecule type" value="Genomic_DNA"/>
</dbReference>
<sequence>MNKFEKVKKIFGSVSVAKIRERLSKLKDKIKKMLELTPKMLASLKEKLAKLRPIKRVQVHEEGDTIEEINQISGVDGYLFQSDIVLTEYVCSSGSSIEKIEQANEIEKDIDDVISGNPRRRRQAFKDRRYPGTLWENGVNYYFDYNANEKLRSVFKKGANAWQTNTCINFKEDSQATDKIRVFYENGCWSFVGRRGGKQDLSLGKGCDAVATATHEL</sequence>
<evidence type="ECO:0000256" key="5">
    <source>
        <dbReference type="ARBA" id="ARBA00023049"/>
    </source>
</evidence>
<dbReference type="GO" id="GO:0006508">
    <property type="term" value="P:proteolysis"/>
    <property type="evidence" value="ECO:0007669"/>
    <property type="project" value="UniProtKB-KW"/>
</dbReference>
<name>A0A0C2BFP5_9BILA</name>
<dbReference type="PROSITE" id="PS51864">
    <property type="entry name" value="ASTACIN"/>
    <property type="match status" value="1"/>
</dbReference>
<evidence type="ECO:0000256" key="4">
    <source>
        <dbReference type="ARBA" id="ARBA00022833"/>
    </source>
</evidence>
<keyword evidence="3" id="KW-0378">Hydrolase</keyword>
<comment type="caution">
    <text evidence="7">Lacks conserved residue(s) required for the propagation of feature annotation.</text>
</comment>
<feature type="domain" description="Peptidase M12A" evidence="8">
    <location>
        <begin position="123"/>
        <end position="217"/>
    </location>
</feature>
<organism evidence="9 10">
    <name type="scientific">Ancylostoma duodenale</name>
    <dbReference type="NCBI Taxonomy" id="51022"/>
    <lineage>
        <taxon>Eukaryota</taxon>
        <taxon>Metazoa</taxon>
        <taxon>Ecdysozoa</taxon>
        <taxon>Nematoda</taxon>
        <taxon>Chromadorea</taxon>
        <taxon>Rhabditida</taxon>
        <taxon>Rhabditina</taxon>
        <taxon>Rhabditomorpha</taxon>
        <taxon>Strongyloidea</taxon>
        <taxon>Ancylostomatidae</taxon>
        <taxon>Ancylostomatinae</taxon>
        <taxon>Ancylostoma</taxon>
    </lineage>
</organism>
<dbReference type="SUPFAM" id="SSF55486">
    <property type="entry name" value="Metalloproteases ('zincins'), catalytic domain"/>
    <property type="match status" value="1"/>
</dbReference>
<dbReference type="GO" id="GO:0004222">
    <property type="term" value="F:metalloendopeptidase activity"/>
    <property type="evidence" value="ECO:0007669"/>
    <property type="project" value="InterPro"/>
</dbReference>
<evidence type="ECO:0000313" key="10">
    <source>
        <dbReference type="Proteomes" id="UP000054047"/>
    </source>
</evidence>
<feature type="active site" evidence="7">
    <location>
        <position position="216"/>
    </location>
</feature>
<dbReference type="PANTHER" id="PTHR10127:SF780">
    <property type="entry name" value="METALLOENDOPEPTIDASE"/>
    <property type="match status" value="1"/>
</dbReference>
<evidence type="ECO:0000313" key="9">
    <source>
        <dbReference type="EMBL" id="KIH42578.1"/>
    </source>
</evidence>
<evidence type="ECO:0000259" key="8">
    <source>
        <dbReference type="PROSITE" id="PS51864"/>
    </source>
</evidence>
<keyword evidence="2" id="KW-0479">Metal-binding</keyword>
<evidence type="ECO:0000256" key="1">
    <source>
        <dbReference type="ARBA" id="ARBA00022670"/>
    </source>
</evidence>
<evidence type="ECO:0000256" key="3">
    <source>
        <dbReference type="ARBA" id="ARBA00022801"/>
    </source>
</evidence>
<dbReference type="MEROPS" id="M12.310"/>
<evidence type="ECO:0000256" key="6">
    <source>
        <dbReference type="ARBA" id="ARBA00023157"/>
    </source>
</evidence>
<dbReference type="InterPro" id="IPR006026">
    <property type="entry name" value="Peptidase_Metallo"/>
</dbReference>
<dbReference type="OrthoDB" id="5851760at2759"/>
<keyword evidence="10" id="KW-1185">Reference proteome</keyword>
<feature type="non-terminal residue" evidence="9">
    <location>
        <position position="217"/>
    </location>
</feature>
<keyword evidence="4" id="KW-0862">Zinc</keyword>
<dbReference type="InterPro" id="IPR001506">
    <property type="entry name" value="Peptidase_M12A"/>
</dbReference>
<dbReference type="Pfam" id="PF01400">
    <property type="entry name" value="Astacin"/>
    <property type="match status" value="1"/>
</dbReference>
<gene>
    <name evidence="9" type="ORF">ANCDUO_27437</name>
</gene>
<reference evidence="9 10" key="1">
    <citation type="submission" date="2013-12" db="EMBL/GenBank/DDBJ databases">
        <title>Draft genome of the parsitic nematode Ancylostoma duodenale.</title>
        <authorList>
            <person name="Mitreva M."/>
        </authorList>
    </citation>
    <scope>NUCLEOTIDE SEQUENCE [LARGE SCALE GENOMIC DNA]</scope>
    <source>
        <strain evidence="9 10">Zhejiang</strain>
    </source>
</reference>
<dbReference type="InterPro" id="IPR024079">
    <property type="entry name" value="MetalloPept_cat_dom_sf"/>
</dbReference>
<evidence type="ECO:0000256" key="7">
    <source>
        <dbReference type="PROSITE-ProRule" id="PRU01211"/>
    </source>
</evidence>
<keyword evidence="5" id="KW-0482">Metalloprotease</keyword>
<accession>A0A0C2BFP5</accession>
<dbReference type="Gene3D" id="3.40.390.10">
    <property type="entry name" value="Collagenase (Catalytic Domain)"/>
    <property type="match status" value="1"/>
</dbReference>
<evidence type="ECO:0000256" key="2">
    <source>
        <dbReference type="ARBA" id="ARBA00022723"/>
    </source>
</evidence>
<dbReference type="SMART" id="SM00235">
    <property type="entry name" value="ZnMc"/>
    <property type="match status" value="1"/>
</dbReference>
<proteinExistence type="predicted"/>
<dbReference type="Proteomes" id="UP000054047">
    <property type="component" value="Unassembled WGS sequence"/>
</dbReference>
<keyword evidence="6" id="KW-1015">Disulfide bond</keyword>